<evidence type="ECO:0000256" key="1">
    <source>
        <dbReference type="SAM" id="MobiDB-lite"/>
    </source>
</evidence>
<feature type="region of interest" description="Disordered" evidence="1">
    <location>
        <begin position="1"/>
        <end position="37"/>
    </location>
</feature>
<reference evidence="2 3" key="1">
    <citation type="submission" date="2018-11" db="EMBL/GenBank/DDBJ databases">
        <authorList>
            <person name="Criscuolo A."/>
        </authorList>
    </citation>
    <scope>NUCLEOTIDE SEQUENCE [LARGE SCALE GENOMIC DNA]</scope>
    <source>
        <strain evidence="2">ATB-66</strain>
    </source>
</reference>
<organism evidence="2 3">
    <name type="scientific">Filibacter tadaridae</name>
    <dbReference type="NCBI Taxonomy" id="2483811"/>
    <lineage>
        <taxon>Bacteria</taxon>
        <taxon>Bacillati</taxon>
        <taxon>Bacillota</taxon>
        <taxon>Bacilli</taxon>
        <taxon>Bacillales</taxon>
        <taxon>Caryophanaceae</taxon>
        <taxon>Filibacter</taxon>
    </lineage>
</organism>
<protein>
    <submittedName>
        <fullName evidence="2">Uncharacterized protein</fullName>
    </submittedName>
</protein>
<proteinExistence type="predicted"/>
<evidence type="ECO:0000313" key="2">
    <source>
        <dbReference type="EMBL" id="VDC29023.1"/>
    </source>
</evidence>
<dbReference type="AlphaFoldDB" id="A0A3P5XDV8"/>
<name>A0A3P5XDV8_9BACL</name>
<feature type="compositionally biased region" description="Low complexity" evidence="1">
    <location>
        <begin position="22"/>
        <end position="34"/>
    </location>
</feature>
<accession>A0A3P5XDV8</accession>
<sequence length="66" mass="7729">MDKNNKKTMNERTHNSFEIYKNNKNSNSNNSNPNEEFAADFDADFDAQIKNNVTLKNNNQQFDNNK</sequence>
<gene>
    <name evidence="2" type="ORF">FILTAD_01956</name>
</gene>
<feature type="compositionally biased region" description="Basic and acidic residues" evidence="1">
    <location>
        <begin position="1"/>
        <end position="15"/>
    </location>
</feature>
<keyword evidence="3" id="KW-1185">Reference proteome</keyword>
<evidence type="ECO:0000313" key="3">
    <source>
        <dbReference type="Proteomes" id="UP000270468"/>
    </source>
</evidence>
<dbReference type="RefSeq" id="WP_124070577.1">
    <property type="nucleotide sequence ID" value="NZ_CBCRXF010000001.1"/>
</dbReference>
<dbReference type="EMBL" id="UXAV01000042">
    <property type="protein sequence ID" value="VDC29023.1"/>
    <property type="molecule type" value="Genomic_DNA"/>
</dbReference>
<dbReference type="Proteomes" id="UP000270468">
    <property type="component" value="Unassembled WGS sequence"/>
</dbReference>